<dbReference type="FunFam" id="3.90.79.10:FF:000024">
    <property type="entry name" value="ADP-ribose pyrophosphatase"/>
    <property type="match status" value="1"/>
</dbReference>
<name>A0A9X7W3X5_9BACL</name>
<evidence type="ECO:0000313" key="5">
    <source>
        <dbReference type="Proteomes" id="UP000663505"/>
    </source>
</evidence>
<feature type="domain" description="Nudix hydrolase" evidence="3">
    <location>
        <begin position="37"/>
        <end position="166"/>
    </location>
</feature>
<dbReference type="KEGG" id="afx:JZ786_14705"/>
<dbReference type="SUPFAM" id="SSF55811">
    <property type="entry name" value="Nudix"/>
    <property type="match status" value="1"/>
</dbReference>
<comment type="cofactor">
    <cofactor evidence="1">
        <name>Mg(2+)</name>
        <dbReference type="ChEBI" id="CHEBI:18420"/>
    </cofactor>
</comment>
<dbReference type="PANTHER" id="PTHR11839">
    <property type="entry name" value="UDP/ADP-SUGAR PYROPHOSPHATASE"/>
    <property type="match status" value="1"/>
</dbReference>
<evidence type="ECO:0000313" key="4">
    <source>
        <dbReference type="EMBL" id="QSO49889.1"/>
    </source>
</evidence>
<keyword evidence="5" id="KW-1185">Reference proteome</keyword>
<accession>A0A9X7W3X5</accession>
<dbReference type="Pfam" id="PF00293">
    <property type="entry name" value="NUDIX"/>
    <property type="match status" value="1"/>
</dbReference>
<dbReference type="CDD" id="cd03424">
    <property type="entry name" value="NUDIX_ADPRase_Nudt5_UGPPase_Nudt14"/>
    <property type="match status" value="1"/>
</dbReference>
<gene>
    <name evidence="4" type="ORF">JZ786_14705</name>
</gene>
<organism evidence="4 5">
    <name type="scientific">Alicyclobacillus mengziensis</name>
    <dbReference type="NCBI Taxonomy" id="2931921"/>
    <lineage>
        <taxon>Bacteria</taxon>
        <taxon>Bacillati</taxon>
        <taxon>Bacillota</taxon>
        <taxon>Bacilli</taxon>
        <taxon>Bacillales</taxon>
        <taxon>Alicyclobacillaceae</taxon>
        <taxon>Alicyclobacillus</taxon>
    </lineage>
</organism>
<dbReference type="GO" id="GO:0006753">
    <property type="term" value="P:nucleoside phosphate metabolic process"/>
    <property type="evidence" value="ECO:0007669"/>
    <property type="project" value="TreeGrafter"/>
</dbReference>
<protein>
    <submittedName>
        <fullName evidence="4">NUDIX hydrolase</fullName>
    </submittedName>
</protein>
<evidence type="ECO:0000259" key="3">
    <source>
        <dbReference type="PROSITE" id="PS51462"/>
    </source>
</evidence>
<dbReference type="GO" id="GO:0005829">
    <property type="term" value="C:cytosol"/>
    <property type="evidence" value="ECO:0007669"/>
    <property type="project" value="TreeGrafter"/>
</dbReference>
<dbReference type="PROSITE" id="PS51462">
    <property type="entry name" value="NUDIX"/>
    <property type="match status" value="1"/>
</dbReference>
<dbReference type="PANTHER" id="PTHR11839:SF18">
    <property type="entry name" value="NUDIX HYDROLASE DOMAIN-CONTAINING PROTEIN"/>
    <property type="match status" value="1"/>
</dbReference>
<sequence>MREVTLAVREIYKGKVVQLEECDVRLPNGRSSVREVVRHPGAVAILAEPKAHELVLVSQFRYAPDEVLLELPAGKLEPGESTIDSATRELEEETGYQAQQLHPVFEFYTSPGFADERIVLYYATDLIAGETNLDEDEFVLVRSYSRDELQEKLNDGSIRDAKTLIGIQWWLQHGNQR</sequence>
<dbReference type="InterPro" id="IPR000086">
    <property type="entry name" value="NUDIX_hydrolase_dom"/>
</dbReference>
<evidence type="ECO:0000256" key="1">
    <source>
        <dbReference type="ARBA" id="ARBA00001946"/>
    </source>
</evidence>
<dbReference type="AlphaFoldDB" id="A0A9X7W3X5"/>
<dbReference type="Proteomes" id="UP000663505">
    <property type="component" value="Chromosome"/>
</dbReference>
<dbReference type="GO" id="GO:0016787">
    <property type="term" value="F:hydrolase activity"/>
    <property type="evidence" value="ECO:0007669"/>
    <property type="project" value="UniProtKB-KW"/>
</dbReference>
<dbReference type="Gene3D" id="3.90.79.10">
    <property type="entry name" value="Nucleoside Triphosphate Pyrophosphohydrolase"/>
    <property type="match status" value="1"/>
</dbReference>
<dbReference type="InterPro" id="IPR020476">
    <property type="entry name" value="Nudix_hydrolase"/>
</dbReference>
<dbReference type="InterPro" id="IPR015797">
    <property type="entry name" value="NUDIX_hydrolase-like_dom_sf"/>
</dbReference>
<proteinExistence type="predicted"/>
<evidence type="ECO:0000256" key="2">
    <source>
        <dbReference type="ARBA" id="ARBA00022801"/>
    </source>
</evidence>
<dbReference type="PRINTS" id="PR00502">
    <property type="entry name" value="NUDIXFAMILY"/>
</dbReference>
<dbReference type="EMBL" id="CP071182">
    <property type="protein sequence ID" value="QSO49889.1"/>
    <property type="molecule type" value="Genomic_DNA"/>
</dbReference>
<keyword evidence="2 4" id="KW-0378">Hydrolase</keyword>
<dbReference type="GO" id="GO:0019693">
    <property type="term" value="P:ribose phosphate metabolic process"/>
    <property type="evidence" value="ECO:0007669"/>
    <property type="project" value="TreeGrafter"/>
</dbReference>
<reference evidence="4 5" key="1">
    <citation type="submission" date="2021-02" db="EMBL/GenBank/DDBJ databases">
        <title>Alicyclobacillus curvatus sp. nov. and Alicyclobacillus mengziensis sp. nov., two acidophilic bacteria isolated from acid mine drainage.</title>
        <authorList>
            <person name="Huang Y."/>
        </authorList>
    </citation>
    <scope>NUCLEOTIDE SEQUENCE [LARGE SCALE GENOMIC DNA]</scope>
    <source>
        <strain evidence="4 5">S30H14</strain>
    </source>
</reference>